<keyword evidence="3" id="KW-1185">Reference proteome</keyword>
<dbReference type="EMBL" id="LSSM01004557">
    <property type="protein sequence ID" value="OMJ14663.1"/>
    <property type="molecule type" value="Genomic_DNA"/>
</dbReference>
<accession>A0A1R1XJA6</accession>
<proteinExistence type="predicted"/>
<dbReference type="OrthoDB" id="2376526at2759"/>
<protein>
    <submittedName>
        <fullName evidence="2">Uncharacterized protein</fullName>
    </submittedName>
</protein>
<comment type="caution">
    <text evidence="2">The sequence shown here is derived from an EMBL/GenBank/DDBJ whole genome shotgun (WGS) entry which is preliminary data.</text>
</comment>
<dbReference type="AlphaFoldDB" id="A0A1R1XJA6"/>
<reference evidence="3" key="1">
    <citation type="submission" date="2017-01" db="EMBL/GenBank/DDBJ databases">
        <authorList>
            <person name="Wang Y."/>
            <person name="White M."/>
            <person name="Kvist S."/>
            <person name="Moncalvo J.-M."/>
        </authorList>
    </citation>
    <scope>NUCLEOTIDE SEQUENCE [LARGE SCALE GENOMIC DNA]</scope>
    <source>
        <strain evidence="3">ID-206-W2</strain>
    </source>
</reference>
<dbReference type="Proteomes" id="UP000187429">
    <property type="component" value="Unassembled WGS sequence"/>
</dbReference>
<feature type="region of interest" description="Disordered" evidence="1">
    <location>
        <begin position="1"/>
        <end position="25"/>
    </location>
</feature>
<organism evidence="2 3">
    <name type="scientific">Smittium culicis</name>
    <dbReference type="NCBI Taxonomy" id="133412"/>
    <lineage>
        <taxon>Eukaryota</taxon>
        <taxon>Fungi</taxon>
        <taxon>Fungi incertae sedis</taxon>
        <taxon>Zoopagomycota</taxon>
        <taxon>Kickxellomycotina</taxon>
        <taxon>Harpellomycetes</taxon>
        <taxon>Harpellales</taxon>
        <taxon>Legeriomycetaceae</taxon>
        <taxon>Smittium</taxon>
    </lineage>
</organism>
<evidence type="ECO:0000313" key="2">
    <source>
        <dbReference type="EMBL" id="OMJ14663.1"/>
    </source>
</evidence>
<gene>
    <name evidence="2" type="ORF">AYI69_g8498</name>
</gene>
<sequence length="358" mass="41426">MEGSSSKKRRNIDNSTAEQGKFDKILFLNDDSDTSSQKLHESDHYLKVATAPVIEPSTSKPKLTSIAPKSIFSNSPGPYFTYYQNEDIPDNNPAVSINSLSHDPKQTSVSASITPDLNSESVSLTIPEYFSFTEDEFDEIISDEMDSKNAEGSRMTMLLNYMIFKKSLQTDRNNKLTIHLSDILNYFLKNDYGNCLNLDFRFYKVPELEKWNRHRRSLWLYGKPITGKKSFAISLFRNPLVVHDLNDMRKLSKYFYDGIIFCNISFLHISISEQHHLLSVENPGHVYVDDDCIKIPHNTPRVFTSSEKIFDTSDHGNRWRIHFIRINGDLRDMTSKSEYERELDTFIHTDKFHPPIDL</sequence>
<evidence type="ECO:0000313" key="3">
    <source>
        <dbReference type="Proteomes" id="UP000187429"/>
    </source>
</evidence>
<evidence type="ECO:0000256" key="1">
    <source>
        <dbReference type="SAM" id="MobiDB-lite"/>
    </source>
</evidence>
<name>A0A1R1XJA6_9FUNG</name>
<feature type="compositionally biased region" description="Basic residues" evidence="1">
    <location>
        <begin position="1"/>
        <end position="10"/>
    </location>
</feature>